<organism evidence="3 4">
    <name type="scientific">Gossypium barbadense</name>
    <name type="common">Sea Island cotton</name>
    <name type="synonym">Hibiscus barbadensis</name>
    <dbReference type="NCBI Taxonomy" id="3634"/>
    <lineage>
        <taxon>Eukaryota</taxon>
        <taxon>Viridiplantae</taxon>
        <taxon>Streptophyta</taxon>
        <taxon>Embryophyta</taxon>
        <taxon>Tracheophyta</taxon>
        <taxon>Spermatophyta</taxon>
        <taxon>Magnoliopsida</taxon>
        <taxon>eudicotyledons</taxon>
        <taxon>Gunneridae</taxon>
        <taxon>Pentapetalae</taxon>
        <taxon>rosids</taxon>
        <taxon>malvids</taxon>
        <taxon>Malvales</taxon>
        <taxon>Malvaceae</taxon>
        <taxon>Malvoideae</taxon>
        <taxon>Gossypium</taxon>
    </lineage>
</organism>
<proteinExistence type="predicted"/>
<evidence type="ECO:0000313" key="4">
    <source>
        <dbReference type="Proteomes" id="UP000327439"/>
    </source>
</evidence>
<dbReference type="EMBL" id="CM018227">
    <property type="protein sequence ID" value="KAB1993446.1"/>
    <property type="molecule type" value="Genomic_DNA"/>
</dbReference>
<protein>
    <submittedName>
        <fullName evidence="3">Uncharacterized protein</fullName>
    </submittedName>
</protein>
<accession>A0A5J5NGG7</accession>
<feature type="region of interest" description="Disordered" evidence="1">
    <location>
        <begin position="43"/>
        <end position="78"/>
    </location>
</feature>
<feature type="transmembrane region" description="Helical" evidence="2">
    <location>
        <begin position="6"/>
        <end position="23"/>
    </location>
</feature>
<evidence type="ECO:0000256" key="1">
    <source>
        <dbReference type="SAM" id="MobiDB-lite"/>
    </source>
</evidence>
<dbReference type="AlphaFoldDB" id="A0A5J5NGG7"/>
<evidence type="ECO:0000313" key="3">
    <source>
        <dbReference type="EMBL" id="KAB1993446.1"/>
    </source>
</evidence>
<evidence type="ECO:0000256" key="2">
    <source>
        <dbReference type="SAM" id="Phobius"/>
    </source>
</evidence>
<dbReference type="OrthoDB" id="994990at2759"/>
<keyword evidence="2" id="KW-0812">Transmembrane</keyword>
<keyword evidence="2" id="KW-0472">Membrane</keyword>
<gene>
    <name evidence="3" type="ORF">ES319_D13G030600v1</name>
</gene>
<keyword evidence="2" id="KW-1133">Transmembrane helix</keyword>
<keyword evidence="4" id="KW-1185">Reference proteome</keyword>
<feature type="compositionally biased region" description="Polar residues" evidence="1">
    <location>
        <begin position="65"/>
        <end position="76"/>
    </location>
</feature>
<sequence>MVIKSSFSVILCCSLLASVFFLYEISSRKLMVVPDGKGWSKARVNRSPSKQAPSWVGYKVPPPSTGSVTRGTSNRNKPAVDCGRETKYNLTSSIRACGVCFAFIELFARMTSNQRRPKTNEECWDDATTLKR</sequence>
<dbReference type="Proteomes" id="UP000327439">
    <property type="component" value="Chromosome D13"/>
</dbReference>
<name>A0A5J5NGG7_GOSBA</name>
<reference evidence="4" key="1">
    <citation type="journal article" date="2020" name="Nat. Genet.">
        <title>Genomic diversifications of five Gossypium allopolyploid species and their impact on cotton improvement.</title>
        <authorList>
            <person name="Chen Z.J."/>
            <person name="Sreedasyam A."/>
            <person name="Ando A."/>
            <person name="Song Q."/>
            <person name="De Santiago L.M."/>
            <person name="Hulse-Kemp A.M."/>
            <person name="Ding M."/>
            <person name="Ye W."/>
            <person name="Kirkbride R.C."/>
            <person name="Jenkins J."/>
            <person name="Plott C."/>
            <person name="Lovell J."/>
            <person name="Lin Y.M."/>
            <person name="Vaughn R."/>
            <person name="Liu B."/>
            <person name="Simpson S."/>
            <person name="Scheffler B.E."/>
            <person name="Wen L."/>
            <person name="Saski C.A."/>
            <person name="Grover C.E."/>
            <person name="Hu G."/>
            <person name="Conover J.L."/>
            <person name="Carlson J.W."/>
            <person name="Shu S."/>
            <person name="Boston L.B."/>
            <person name="Williams M."/>
            <person name="Peterson D.G."/>
            <person name="McGee K."/>
            <person name="Jones D.C."/>
            <person name="Wendel J.F."/>
            <person name="Stelly D.M."/>
            <person name="Grimwood J."/>
            <person name="Schmutz J."/>
        </authorList>
    </citation>
    <scope>NUCLEOTIDE SEQUENCE [LARGE SCALE GENOMIC DNA]</scope>
    <source>
        <strain evidence="4">cv. 3-79</strain>
    </source>
</reference>